<feature type="compositionally biased region" description="Basic and acidic residues" evidence="1">
    <location>
        <begin position="80"/>
        <end position="91"/>
    </location>
</feature>
<evidence type="ECO:0000313" key="2">
    <source>
        <dbReference type="EMBL" id="VDP94009.1"/>
    </source>
</evidence>
<sequence>MYRTQKSKNVKSSEKKELNSKFYTKLPHEGVWVTGTLLNQSGLQTVIELGDFVATLRRDTDHVRSRPADTITVEYSNESSENHEETNSDTT</sequence>
<evidence type="ECO:0000313" key="3">
    <source>
        <dbReference type="Proteomes" id="UP000272942"/>
    </source>
</evidence>
<gene>
    <name evidence="2" type="ORF">ECPE_LOCUS16737</name>
</gene>
<evidence type="ECO:0000313" key="4">
    <source>
        <dbReference type="WBParaSite" id="ECPE_0001678001-mRNA-1"/>
    </source>
</evidence>
<proteinExistence type="predicted"/>
<accession>A0A183BC02</accession>
<feature type="region of interest" description="Disordered" evidence="1">
    <location>
        <begin position="61"/>
        <end position="91"/>
    </location>
</feature>
<evidence type="ECO:0000256" key="1">
    <source>
        <dbReference type="SAM" id="MobiDB-lite"/>
    </source>
</evidence>
<dbReference type="EMBL" id="UZAN01065620">
    <property type="protein sequence ID" value="VDP94009.1"/>
    <property type="molecule type" value="Genomic_DNA"/>
</dbReference>
<reference evidence="2 3" key="2">
    <citation type="submission" date="2018-11" db="EMBL/GenBank/DDBJ databases">
        <authorList>
            <consortium name="Pathogen Informatics"/>
        </authorList>
    </citation>
    <scope>NUCLEOTIDE SEQUENCE [LARGE SCALE GENOMIC DNA]</scope>
    <source>
        <strain evidence="2 3">Egypt</strain>
    </source>
</reference>
<organism evidence="4">
    <name type="scientific">Echinostoma caproni</name>
    <dbReference type="NCBI Taxonomy" id="27848"/>
    <lineage>
        <taxon>Eukaryota</taxon>
        <taxon>Metazoa</taxon>
        <taxon>Spiralia</taxon>
        <taxon>Lophotrochozoa</taxon>
        <taxon>Platyhelminthes</taxon>
        <taxon>Trematoda</taxon>
        <taxon>Digenea</taxon>
        <taxon>Plagiorchiida</taxon>
        <taxon>Echinostomata</taxon>
        <taxon>Echinostomatoidea</taxon>
        <taxon>Echinostomatidae</taxon>
        <taxon>Echinostoma</taxon>
    </lineage>
</organism>
<dbReference type="OrthoDB" id="6263373at2759"/>
<dbReference type="Proteomes" id="UP000272942">
    <property type="component" value="Unassembled WGS sequence"/>
</dbReference>
<dbReference type="AlphaFoldDB" id="A0A183BC02"/>
<dbReference type="WBParaSite" id="ECPE_0001678001-mRNA-1">
    <property type="protein sequence ID" value="ECPE_0001678001-mRNA-1"/>
    <property type="gene ID" value="ECPE_0001678001"/>
</dbReference>
<protein>
    <submittedName>
        <fullName evidence="4">Transposase</fullName>
    </submittedName>
</protein>
<reference evidence="4" key="1">
    <citation type="submission" date="2016-06" db="UniProtKB">
        <authorList>
            <consortium name="WormBaseParasite"/>
        </authorList>
    </citation>
    <scope>IDENTIFICATION</scope>
</reference>
<name>A0A183BC02_9TREM</name>
<feature type="region of interest" description="Disordered" evidence="1">
    <location>
        <begin position="1"/>
        <end position="20"/>
    </location>
</feature>
<keyword evidence="3" id="KW-1185">Reference proteome</keyword>